<comment type="function">
    <text evidence="5">Activates KDO (a required 8-carbon sugar) for incorporation into bacterial lipopolysaccharide in Gram-negative bacteria.</text>
</comment>
<dbReference type="Pfam" id="PF02348">
    <property type="entry name" value="CTP_transf_3"/>
    <property type="match status" value="1"/>
</dbReference>
<dbReference type="Proteomes" id="UP000254601">
    <property type="component" value="Unassembled WGS sequence"/>
</dbReference>
<gene>
    <name evidence="5 6" type="primary">kdsB</name>
    <name evidence="6" type="ORF">NCTC13337_01110</name>
</gene>
<dbReference type="GO" id="GO:0005829">
    <property type="term" value="C:cytosol"/>
    <property type="evidence" value="ECO:0007669"/>
    <property type="project" value="TreeGrafter"/>
</dbReference>
<dbReference type="FunFam" id="3.90.550.10:FF:000011">
    <property type="entry name" value="3-deoxy-manno-octulosonate cytidylyltransferase"/>
    <property type="match status" value="1"/>
</dbReference>
<dbReference type="CDD" id="cd02517">
    <property type="entry name" value="CMP-KDO-Synthetase"/>
    <property type="match status" value="1"/>
</dbReference>
<dbReference type="NCBIfam" id="NF003950">
    <property type="entry name" value="PRK05450.1-3"/>
    <property type="match status" value="1"/>
</dbReference>
<dbReference type="EC" id="2.7.7.38" evidence="5"/>
<dbReference type="UniPathway" id="UPA00358">
    <property type="reaction ID" value="UER00476"/>
</dbReference>
<evidence type="ECO:0000256" key="2">
    <source>
        <dbReference type="ARBA" id="ARBA00022679"/>
    </source>
</evidence>
<dbReference type="AlphaFoldDB" id="A0A380MS55"/>
<protein>
    <recommendedName>
        <fullName evidence="5">3-deoxy-manno-octulosonate cytidylyltransferase</fullName>
        <ecNumber evidence="5">2.7.7.38</ecNumber>
    </recommendedName>
    <alternativeName>
        <fullName evidence="5">CMP-2-keto-3-deoxyoctulosonic acid synthase</fullName>
        <shortName evidence="5">CKS</shortName>
        <shortName evidence="5">CMP-KDO synthase</shortName>
    </alternativeName>
</protein>
<organism evidence="6 7">
    <name type="scientific">Suttonella ornithocola</name>
    <dbReference type="NCBI Taxonomy" id="279832"/>
    <lineage>
        <taxon>Bacteria</taxon>
        <taxon>Pseudomonadati</taxon>
        <taxon>Pseudomonadota</taxon>
        <taxon>Gammaproteobacteria</taxon>
        <taxon>Cardiobacteriales</taxon>
        <taxon>Cardiobacteriaceae</taxon>
        <taxon>Suttonella</taxon>
    </lineage>
</organism>
<dbReference type="GO" id="GO:0033468">
    <property type="term" value="P:CMP-keto-3-deoxy-D-manno-octulosonic acid biosynthetic process"/>
    <property type="evidence" value="ECO:0007669"/>
    <property type="project" value="UniProtKB-UniRule"/>
</dbReference>
<dbReference type="Gene3D" id="3.90.550.10">
    <property type="entry name" value="Spore Coat Polysaccharide Biosynthesis Protein SpsA, Chain A"/>
    <property type="match status" value="1"/>
</dbReference>
<dbReference type="EMBL" id="UHIC01000001">
    <property type="protein sequence ID" value="SUO95118.1"/>
    <property type="molecule type" value="Genomic_DNA"/>
</dbReference>
<dbReference type="GO" id="GO:0009103">
    <property type="term" value="P:lipopolysaccharide biosynthetic process"/>
    <property type="evidence" value="ECO:0007669"/>
    <property type="project" value="UniProtKB-UniRule"/>
</dbReference>
<evidence type="ECO:0000256" key="1">
    <source>
        <dbReference type="ARBA" id="ARBA00004370"/>
    </source>
</evidence>
<dbReference type="SUPFAM" id="SSF53448">
    <property type="entry name" value="Nucleotide-diphospho-sugar transferases"/>
    <property type="match status" value="1"/>
</dbReference>
<comment type="catalytic activity">
    <reaction evidence="5">
        <text>3-deoxy-alpha-D-manno-oct-2-ulosonate + CTP = CMP-3-deoxy-beta-D-manno-octulosonate + diphosphate</text>
        <dbReference type="Rhea" id="RHEA:23448"/>
        <dbReference type="ChEBI" id="CHEBI:33019"/>
        <dbReference type="ChEBI" id="CHEBI:37563"/>
        <dbReference type="ChEBI" id="CHEBI:85986"/>
        <dbReference type="ChEBI" id="CHEBI:85987"/>
        <dbReference type="EC" id="2.7.7.38"/>
    </reaction>
</comment>
<comment type="similarity">
    <text evidence="5">Belongs to the KdsB family.</text>
</comment>
<name>A0A380MS55_9GAMM</name>
<evidence type="ECO:0000313" key="7">
    <source>
        <dbReference type="Proteomes" id="UP000254601"/>
    </source>
</evidence>
<dbReference type="HAMAP" id="MF_00057">
    <property type="entry name" value="KdsB"/>
    <property type="match status" value="1"/>
</dbReference>
<reference evidence="6 7" key="1">
    <citation type="submission" date="2018-06" db="EMBL/GenBank/DDBJ databases">
        <authorList>
            <consortium name="Pathogen Informatics"/>
            <person name="Doyle S."/>
        </authorList>
    </citation>
    <scope>NUCLEOTIDE SEQUENCE [LARGE SCALE GENOMIC DNA]</scope>
    <source>
        <strain evidence="6 7">NCTC13337</strain>
    </source>
</reference>
<keyword evidence="3 5" id="KW-0548">Nucleotidyltransferase</keyword>
<dbReference type="NCBIfam" id="TIGR00466">
    <property type="entry name" value="kdsB"/>
    <property type="match status" value="1"/>
</dbReference>
<evidence type="ECO:0000256" key="4">
    <source>
        <dbReference type="ARBA" id="ARBA00022985"/>
    </source>
</evidence>
<dbReference type="PANTHER" id="PTHR42866">
    <property type="entry name" value="3-DEOXY-MANNO-OCTULOSONATE CYTIDYLYLTRANSFERASE"/>
    <property type="match status" value="1"/>
</dbReference>
<evidence type="ECO:0000313" key="6">
    <source>
        <dbReference type="EMBL" id="SUO95118.1"/>
    </source>
</evidence>
<sequence>MNAVVVIPARFNATRLPGKPLCDLAGLPMIVRTAKRAMQSGLAVWVAYDDERIAEVLRQYGIQGIPTRHDHENGTHRLSEVVQKQEWSDETVVVNVQGDEPLLPAELITQVADALIAHPDASVATLSTPFIPEEDPGSPHMVKVVCDLNGYALYFSRSLLPYPRDAQEIKSAFPYQRHIGIYAYRAKALRDYPQLSATPLEQTEKLEQLRFLEHGRRIIVAKATEVPPAGVDTEEDRIRVDALLRVEK</sequence>
<comment type="subcellular location">
    <subcellularLocation>
        <location evidence="5">Cytoplasm</location>
    </subcellularLocation>
    <subcellularLocation>
        <location evidence="1">Membrane</location>
    </subcellularLocation>
</comment>
<evidence type="ECO:0000256" key="3">
    <source>
        <dbReference type="ARBA" id="ARBA00022695"/>
    </source>
</evidence>
<dbReference type="NCBIfam" id="NF003952">
    <property type="entry name" value="PRK05450.1-5"/>
    <property type="match status" value="1"/>
</dbReference>
<keyword evidence="5" id="KW-0963">Cytoplasm</keyword>
<dbReference type="GO" id="GO:0008690">
    <property type="term" value="F:3-deoxy-manno-octulosonate cytidylyltransferase activity"/>
    <property type="evidence" value="ECO:0007669"/>
    <property type="project" value="UniProtKB-UniRule"/>
</dbReference>
<dbReference type="InterPro" id="IPR004528">
    <property type="entry name" value="KdsB"/>
</dbReference>
<dbReference type="RefSeq" id="WP_072576256.1">
    <property type="nucleotide sequence ID" value="NZ_LWHB01000060.1"/>
</dbReference>
<comment type="pathway">
    <text evidence="5">Nucleotide-sugar biosynthesis; CMP-3-deoxy-D-manno-octulosonate biosynthesis; CMP-3-deoxy-D-manno-octulosonate from 3-deoxy-D-manno-octulosonate and CTP: step 1/1.</text>
</comment>
<keyword evidence="2 5" id="KW-0808">Transferase</keyword>
<dbReference type="PANTHER" id="PTHR42866:SF2">
    <property type="entry name" value="3-DEOXY-MANNO-OCTULOSONATE CYTIDYLYLTRANSFERASE, MITOCHONDRIAL"/>
    <property type="match status" value="1"/>
</dbReference>
<dbReference type="InterPro" id="IPR029044">
    <property type="entry name" value="Nucleotide-diphossugar_trans"/>
</dbReference>
<keyword evidence="7" id="KW-1185">Reference proteome</keyword>
<keyword evidence="4 5" id="KW-0448">Lipopolysaccharide biosynthesis</keyword>
<proteinExistence type="inferred from homology"/>
<dbReference type="OrthoDB" id="9815559at2"/>
<dbReference type="InterPro" id="IPR003329">
    <property type="entry name" value="Cytidylyl_trans"/>
</dbReference>
<dbReference type="GO" id="GO:0016020">
    <property type="term" value="C:membrane"/>
    <property type="evidence" value="ECO:0007669"/>
    <property type="project" value="UniProtKB-SubCell"/>
</dbReference>
<evidence type="ECO:0000256" key="5">
    <source>
        <dbReference type="HAMAP-Rule" id="MF_00057"/>
    </source>
</evidence>
<accession>A0A380MS55</accession>